<keyword evidence="3" id="KW-1185">Reference proteome</keyword>
<dbReference type="InterPro" id="IPR021309">
    <property type="entry name" value="YgaP-like_TM"/>
</dbReference>
<reference evidence="2 3" key="1">
    <citation type="submission" date="2019-03" db="EMBL/GenBank/DDBJ databases">
        <title>Draft Genome Sequence of Desulfosporosinus fructosivorans Strain 63.6F, Isolated from Marine Sediment in the Baltic Sea.</title>
        <authorList>
            <person name="Hausmann B."/>
            <person name="Vandieken V."/>
            <person name="Pjevac P."/>
            <person name="Schreck K."/>
            <person name="Herbold C.W."/>
            <person name="Loy A."/>
        </authorList>
    </citation>
    <scope>NUCLEOTIDE SEQUENCE [LARGE SCALE GENOMIC DNA]</scope>
    <source>
        <strain evidence="2 3">63.6F</strain>
    </source>
</reference>
<evidence type="ECO:0000313" key="3">
    <source>
        <dbReference type="Proteomes" id="UP000298460"/>
    </source>
</evidence>
<proteinExistence type="predicted"/>
<feature type="domain" description="Inner membrane protein YgaP-like transmembrane" evidence="1">
    <location>
        <begin position="1"/>
        <end position="60"/>
    </location>
</feature>
<evidence type="ECO:0000259" key="1">
    <source>
        <dbReference type="Pfam" id="PF11127"/>
    </source>
</evidence>
<dbReference type="RefSeq" id="WP_135551050.1">
    <property type="nucleotide sequence ID" value="NZ_SPQQ01000010.1"/>
</dbReference>
<organism evidence="2 3">
    <name type="scientific">Desulfosporosinus fructosivorans</name>
    <dbReference type="NCBI Taxonomy" id="2018669"/>
    <lineage>
        <taxon>Bacteria</taxon>
        <taxon>Bacillati</taxon>
        <taxon>Bacillota</taxon>
        <taxon>Clostridia</taxon>
        <taxon>Eubacteriales</taxon>
        <taxon>Desulfitobacteriaceae</taxon>
        <taxon>Desulfosporosinus</taxon>
    </lineage>
</organism>
<sequence length="64" mass="6766">MTCNVGKTEQIARIVIGVGIVLIGISYKSWWGIIGLAPIITGTIRYCPASDALGISTCDANNKQ</sequence>
<dbReference type="Proteomes" id="UP000298460">
    <property type="component" value="Unassembled WGS sequence"/>
</dbReference>
<dbReference type="AlphaFoldDB" id="A0A4Z0QYV6"/>
<comment type="caution">
    <text evidence="2">The sequence shown here is derived from an EMBL/GenBank/DDBJ whole genome shotgun (WGS) entry which is preliminary data.</text>
</comment>
<dbReference type="Pfam" id="PF11127">
    <property type="entry name" value="YgaP-like_TM"/>
    <property type="match status" value="1"/>
</dbReference>
<name>A0A4Z0QYV6_9FIRM</name>
<gene>
    <name evidence="2" type="ORF">E4K67_23050</name>
</gene>
<evidence type="ECO:0000313" key="2">
    <source>
        <dbReference type="EMBL" id="TGE35991.1"/>
    </source>
</evidence>
<dbReference type="OrthoDB" id="5405951at2"/>
<dbReference type="EMBL" id="SPQQ01000010">
    <property type="protein sequence ID" value="TGE35991.1"/>
    <property type="molecule type" value="Genomic_DNA"/>
</dbReference>
<protein>
    <submittedName>
        <fullName evidence="2">DUF2892 domain-containing protein</fullName>
    </submittedName>
</protein>
<accession>A0A4Z0QYV6</accession>